<proteinExistence type="predicted"/>
<reference evidence="2 3" key="1">
    <citation type="submission" date="2021-08" db="EMBL/GenBank/DDBJ databases">
        <title>Draft Genome Sequence of Phanerochaete sordida strain YK-624.</title>
        <authorList>
            <person name="Mori T."/>
            <person name="Dohra H."/>
            <person name="Suzuki T."/>
            <person name="Kawagishi H."/>
            <person name="Hirai H."/>
        </authorList>
    </citation>
    <scope>NUCLEOTIDE SEQUENCE [LARGE SCALE GENOMIC DNA]</scope>
    <source>
        <strain evidence="2 3">YK-624</strain>
    </source>
</reference>
<organism evidence="2 3">
    <name type="scientific">Phanerochaete sordida</name>
    <dbReference type="NCBI Taxonomy" id="48140"/>
    <lineage>
        <taxon>Eukaryota</taxon>
        <taxon>Fungi</taxon>
        <taxon>Dikarya</taxon>
        <taxon>Basidiomycota</taxon>
        <taxon>Agaricomycotina</taxon>
        <taxon>Agaricomycetes</taxon>
        <taxon>Polyporales</taxon>
        <taxon>Phanerochaetaceae</taxon>
        <taxon>Phanerochaete</taxon>
    </lineage>
</organism>
<evidence type="ECO:0000256" key="1">
    <source>
        <dbReference type="SAM" id="MobiDB-lite"/>
    </source>
</evidence>
<name>A0A9P3FZA6_9APHY</name>
<accession>A0A9P3FZA6</accession>
<dbReference type="Proteomes" id="UP000703269">
    <property type="component" value="Unassembled WGS sequence"/>
</dbReference>
<gene>
    <name evidence="2" type="ORF">PsYK624_020820</name>
</gene>
<feature type="region of interest" description="Disordered" evidence="1">
    <location>
        <begin position="185"/>
        <end position="340"/>
    </location>
</feature>
<feature type="compositionally biased region" description="Low complexity" evidence="1">
    <location>
        <begin position="326"/>
        <end position="340"/>
    </location>
</feature>
<feature type="compositionally biased region" description="Low complexity" evidence="1">
    <location>
        <begin position="294"/>
        <end position="311"/>
    </location>
</feature>
<feature type="compositionally biased region" description="Low complexity" evidence="1">
    <location>
        <begin position="16"/>
        <end position="26"/>
    </location>
</feature>
<evidence type="ECO:0000313" key="2">
    <source>
        <dbReference type="EMBL" id="GJE86002.1"/>
    </source>
</evidence>
<feature type="region of interest" description="Disordered" evidence="1">
    <location>
        <begin position="110"/>
        <end position="172"/>
    </location>
</feature>
<evidence type="ECO:0000313" key="3">
    <source>
        <dbReference type="Proteomes" id="UP000703269"/>
    </source>
</evidence>
<sequence>MSSSARLSPHRRRSHSASSPLPASRHSSSDKWRTSSKRQRAGNPRSPSCKDFVSDLPTDKWDVDRWRRGKKARRDSSSPLSSPRGPCLFGSSPVFREPWAFVPPSSLPSTSDAFQLFPSRPKPSRSVSHHSSPISRPFPDQLAMPPRSPDEDTTRLRSTAFGELQRSIEESGDCLVSRMRDWEREHAYPGPRPASSAAASLGEMERAPGVAPSPWAIPETDLYDDEDDIQIVSGDPVSDGTSDFGSRPGDDGEDEMDLDQPLGSAPHDVGARLSSPGHGTRTVHSAYSTDDESPALSFSTSSSISSSLVSLPGQPSPFLNPSFTGSHTSPSKSQLSTSPSEKAIAALALVMANGAGGLNDYGAVLASEQQAITTDDFLVGEMWH</sequence>
<feature type="compositionally biased region" description="Low complexity" evidence="1">
    <location>
        <begin position="77"/>
        <end position="86"/>
    </location>
</feature>
<keyword evidence="3" id="KW-1185">Reference proteome</keyword>
<dbReference type="EMBL" id="BPQB01000003">
    <property type="protein sequence ID" value="GJE86002.1"/>
    <property type="molecule type" value="Genomic_DNA"/>
</dbReference>
<feature type="region of interest" description="Disordered" evidence="1">
    <location>
        <begin position="1"/>
        <end position="87"/>
    </location>
</feature>
<dbReference type="AlphaFoldDB" id="A0A9P3FZA6"/>
<feature type="compositionally biased region" description="Low complexity" evidence="1">
    <location>
        <begin position="124"/>
        <end position="137"/>
    </location>
</feature>
<feature type="compositionally biased region" description="Basic and acidic residues" evidence="1">
    <location>
        <begin position="57"/>
        <end position="66"/>
    </location>
</feature>
<comment type="caution">
    <text evidence="2">The sequence shown here is derived from an EMBL/GenBank/DDBJ whole genome shotgun (WGS) entry which is preliminary data.</text>
</comment>
<protein>
    <submittedName>
        <fullName evidence="2">Uncharacterized protein</fullName>
    </submittedName>
</protein>
<dbReference type="OrthoDB" id="2688840at2759"/>